<dbReference type="EMBL" id="JAENIK010000011">
    <property type="protein sequence ID" value="MBK1816764.1"/>
    <property type="molecule type" value="Genomic_DNA"/>
</dbReference>
<dbReference type="AlphaFoldDB" id="A0A934R4H9"/>
<evidence type="ECO:0000256" key="1">
    <source>
        <dbReference type="SAM" id="MobiDB-lite"/>
    </source>
</evidence>
<name>A0A934R4H9_9BACT</name>
<accession>A0A934R4H9</accession>
<protein>
    <submittedName>
        <fullName evidence="2">Uncharacterized protein</fullName>
    </submittedName>
</protein>
<comment type="caution">
    <text evidence="2">The sequence shown here is derived from an EMBL/GenBank/DDBJ whole genome shotgun (WGS) entry which is preliminary data.</text>
</comment>
<dbReference type="Proteomes" id="UP000600139">
    <property type="component" value="Unassembled WGS sequence"/>
</dbReference>
<keyword evidence="3" id="KW-1185">Reference proteome</keyword>
<feature type="region of interest" description="Disordered" evidence="1">
    <location>
        <begin position="33"/>
        <end position="57"/>
    </location>
</feature>
<dbReference type="RefSeq" id="WP_200351690.1">
    <property type="nucleotide sequence ID" value="NZ_BAABHZ010000006.1"/>
</dbReference>
<evidence type="ECO:0000313" key="2">
    <source>
        <dbReference type="EMBL" id="MBK1816764.1"/>
    </source>
</evidence>
<gene>
    <name evidence="2" type="ORF">JIN84_14150</name>
</gene>
<evidence type="ECO:0000313" key="3">
    <source>
        <dbReference type="Proteomes" id="UP000600139"/>
    </source>
</evidence>
<organism evidence="2 3">
    <name type="scientific">Luteolibacter yonseiensis</name>
    <dbReference type="NCBI Taxonomy" id="1144680"/>
    <lineage>
        <taxon>Bacteria</taxon>
        <taxon>Pseudomonadati</taxon>
        <taxon>Verrucomicrobiota</taxon>
        <taxon>Verrucomicrobiia</taxon>
        <taxon>Verrucomicrobiales</taxon>
        <taxon>Verrucomicrobiaceae</taxon>
        <taxon>Luteolibacter</taxon>
    </lineage>
</organism>
<reference evidence="2" key="1">
    <citation type="submission" date="2021-01" db="EMBL/GenBank/DDBJ databases">
        <title>Modified the classification status of verrucomicrobia.</title>
        <authorList>
            <person name="Feng X."/>
        </authorList>
    </citation>
    <scope>NUCLEOTIDE SEQUENCE</scope>
    <source>
        <strain evidence="2">JCM 18052</strain>
    </source>
</reference>
<sequence>MKFLPRHLFPVLLVTTCGMAGYAVGHLGISAEENPLAEGGSSDSRRAHTRERRSGENPAENFRRLILDRKNEENLWKVVSRLPAAEIPEALRILREARAITASRTMEENRLDEIESALYYRWAESDPAAAQADVAAMPGAPDEQAGAKRNKLMKSVLNAWMKTDPDAAYRSVKDQYYFSHMGRDMLVKTWTAQNVFENLKRFPDKEKDLFASYCAEAAKREDSRNAMLKALKERPDIPDRDRGYGLLFREWTRTDLPAAMAEAKNVDLPGFEKIVLENGIQMQPAAALRWAAGKNIPPDGRTWWEGYSSWISSDTADAEQWLEKQAPVWEEAGHFEAVAMLRIQQLSKQDKIDLKTEQPIWTALVSKWKSQDLEAAEKWLNGAWAEGQSIPRILSAKGDQGDQ</sequence>
<proteinExistence type="predicted"/>